<dbReference type="InterPro" id="IPR000572">
    <property type="entry name" value="OxRdtase_Mopterin-bd_dom"/>
</dbReference>
<feature type="domain" description="Moybdenum cofactor oxidoreductase dimerisation" evidence="2">
    <location>
        <begin position="245"/>
        <end position="343"/>
    </location>
</feature>
<dbReference type="GO" id="GO:0005739">
    <property type="term" value="C:mitochondrion"/>
    <property type="evidence" value="ECO:0007669"/>
    <property type="project" value="TreeGrafter"/>
</dbReference>
<evidence type="ECO:0000259" key="1">
    <source>
        <dbReference type="Pfam" id="PF00174"/>
    </source>
</evidence>
<evidence type="ECO:0000259" key="2">
    <source>
        <dbReference type="Pfam" id="PF03404"/>
    </source>
</evidence>
<gene>
    <name evidence="3" type="ORF">ETB97_003892</name>
</gene>
<dbReference type="InterPro" id="IPR014756">
    <property type="entry name" value="Ig_E-set"/>
</dbReference>
<dbReference type="AlphaFoldDB" id="A0A8H6E425"/>
<dbReference type="SUPFAM" id="SSF81296">
    <property type="entry name" value="E set domains"/>
    <property type="match status" value="1"/>
</dbReference>
<reference evidence="3 4" key="1">
    <citation type="submission" date="2019-04" db="EMBL/GenBank/DDBJ databases">
        <title>Aspergillus burnettii sp. nov., novel species from soil in southeast Queensland.</title>
        <authorList>
            <person name="Gilchrist C.L.M."/>
            <person name="Pitt J.I."/>
            <person name="Lange L."/>
            <person name="Lacey H.J."/>
            <person name="Vuong D."/>
            <person name="Midgley D.J."/>
            <person name="Greenfield P."/>
            <person name="Bradbury M."/>
            <person name="Lacey E."/>
            <person name="Busk P.K."/>
            <person name="Pilgaard B."/>
            <person name="Chooi Y.H."/>
            <person name="Piggott A.M."/>
        </authorList>
    </citation>
    <scope>NUCLEOTIDE SEQUENCE [LARGE SCALE GENOMIC DNA]</scope>
    <source>
        <strain evidence="3 4">FRR 5400</strain>
    </source>
</reference>
<proteinExistence type="predicted"/>
<dbReference type="Pfam" id="PF00174">
    <property type="entry name" value="Oxidored_molyb"/>
    <property type="match status" value="1"/>
</dbReference>
<dbReference type="PANTHER" id="PTHR19372">
    <property type="entry name" value="SULFITE REDUCTASE"/>
    <property type="match status" value="1"/>
</dbReference>
<keyword evidence="4" id="KW-1185">Reference proteome</keyword>
<dbReference type="Pfam" id="PF03404">
    <property type="entry name" value="Mo-co_dimer"/>
    <property type="match status" value="1"/>
</dbReference>
<dbReference type="SUPFAM" id="SSF56524">
    <property type="entry name" value="Oxidoreductase molybdopterin-binding domain"/>
    <property type="match status" value="1"/>
</dbReference>
<dbReference type="GO" id="GO:0043546">
    <property type="term" value="F:molybdopterin cofactor binding"/>
    <property type="evidence" value="ECO:0007669"/>
    <property type="project" value="TreeGrafter"/>
</dbReference>
<dbReference type="EMBL" id="SPNV01000195">
    <property type="protein sequence ID" value="KAF5858677.1"/>
    <property type="molecule type" value="Genomic_DNA"/>
</dbReference>
<dbReference type="GO" id="GO:0020037">
    <property type="term" value="F:heme binding"/>
    <property type="evidence" value="ECO:0007669"/>
    <property type="project" value="TreeGrafter"/>
</dbReference>
<evidence type="ECO:0000313" key="4">
    <source>
        <dbReference type="Proteomes" id="UP000541154"/>
    </source>
</evidence>
<accession>A0A8H6E425</accession>
<protein>
    <submittedName>
        <fullName evidence="3">Uncharacterized protein</fullName>
    </submittedName>
</protein>
<comment type="caution">
    <text evidence="3">The sequence shown here is derived from an EMBL/GenBank/DDBJ whole genome shotgun (WGS) entry which is preliminary data.</text>
</comment>
<dbReference type="InterPro" id="IPR005066">
    <property type="entry name" value="MoCF_OxRdtse_dimer"/>
</dbReference>
<dbReference type="Gene3D" id="2.60.40.650">
    <property type="match status" value="1"/>
</dbReference>
<organism evidence="3 4">
    <name type="scientific">Petromyces alliaceus</name>
    <name type="common">Aspergillus alliaceus</name>
    <dbReference type="NCBI Taxonomy" id="209559"/>
    <lineage>
        <taxon>Eukaryota</taxon>
        <taxon>Fungi</taxon>
        <taxon>Dikarya</taxon>
        <taxon>Ascomycota</taxon>
        <taxon>Pezizomycotina</taxon>
        <taxon>Eurotiomycetes</taxon>
        <taxon>Eurotiomycetidae</taxon>
        <taxon>Eurotiales</taxon>
        <taxon>Aspergillaceae</taxon>
        <taxon>Aspergillus</taxon>
        <taxon>Aspergillus subgen. Circumdati</taxon>
    </lineage>
</organism>
<evidence type="ECO:0000313" key="3">
    <source>
        <dbReference type="EMBL" id="KAF5858677.1"/>
    </source>
</evidence>
<dbReference type="GO" id="GO:0006790">
    <property type="term" value="P:sulfur compound metabolic process"/>
    <property type="evidence" value="ECO:0007669"/>
    <property type="project" value="TreeGrafter"/>
</dbReference>
<dbReference type="GO" id="GO:0008482">
    <property type="term" value="F:sulfite oxidase activity"/>
    <property type="evidence" value="ECO:0007669"/>
    <property type="project" value="TreeGrafter"/>
</dbReference>
<name>A0A8H6E425_PETAA</name>
<dbReference type="Gene3D" id="3.90.420.10">
    <property type="entry name" value="Oxidoreductase, molybdopterin-binding domain"/>
    <property type="match status" value="1"/>
</dbReference>
<sequence>MPGNLSSRWKQISEKDVDAYRQHVTPLSQVDYQTDSERKELVDVRPKGFFIRHPPKPHDLDKDITPDAQLFQTIHMGATVVDQTQWRLILDEMVYHVFMLNLSQLISMPRTSITTFHECYGSPIFTPTNPVRRVGNVRWTGVSLRAMLQAAQPNDSASYVWSEGLDSGVFADVWADRYQKDLPQEKATAPEVLLAFEINGAPLDKERGGPVRLVVPDRRADGPYTTIFYNEIDPNDPDGKRKRPVWNVEPNSIIVRPRPDEVIPCGHEVTIIGRAWACEEIARVEISIDGESFWRDAQVAPRKEFEWQLFQHPVVFHNVSLHNIIARATDNCGQQQPMCNRRNQVSTVAIQVSAADQVK</sequence>
<dbReference type="Proteomes" id="UP000541154">
    <property type="component" value="Unassembled WGS sequence"/>
</dbReference>
<dbReference type="PANTHER" id="PTHR19372:SF7">
    <property type="entry name" value="SULFITE OXIDASE, MITOCHONDRIAL"/>
    <property type="match status" value="1"/>
</dbReference>
<dbReference type="GO" id="GO:0030151">
    <property type="term" value="F:molybdenum ion binding"/>
    <property type="evidence" value="ECO:0007669"/>
    <property type="project" value="InterPro"/>
</dbReference>
<feature type="domain" description="Oxidoreductase molybdopterin-binding" evidence="1">
    <location>
        <begin position="77"/>
        <end position="217"/>
    </location>
</feature>
<dbReference type="InterPro" id="IPR036374">
    <property type="entry name" value="OxRdtase_Mopterin-bd_sf"/>
</dbReference>